<name>A0A2M4D535_ANODA</name>
<dbReference type="EMBL" id="GGFL01008485">
    <property type="protein sequence ID" value="MBW72663.1"/>
    <property type="molecule type" value="Transcribed_RNA"/>
</dbReference>
<accession>A0A2M4D535</accession>
<reference evidence="1" key="1">
    <citation type="submission" date="2018-01" db="EMBL/GenBank/DDBJ databases">
        <title>An insight into the sialome of Amazonian anophelines.</title>
        <authorList>
            <person name="Ribeiro J.M."/>
            <person name="Scarpassa V."/>
            <person name="Calvo E."/>
        </authorList>
    </citation>
    <scope>NUCLEOTIDE SEQUENCE</scope>
</reference>
<dbReference type="AlphaFoldDB" id="A0A2M4D535"/>
<organism evidence="1">
    <name type="scientific">Anopheles darlingi</name>
    <name type="common">Mosquito</name>
    <dbReference type="NCBI Taxonomy" id="43151"/>
    <lineage>
        <taxon>Eukaryota</taxon>
        <taxon>Metazoa</taxon>
        <taxon>Ecdysozoa</taxon>
        <taxon>Arthropoda</taxon>
        <taxon>Hexapoda</taxon>
        <taxon>Insecta</taxon>
        <taxon>Pterygota</taxon>
        <taxon>Neoptera</taxon>
        <taxon>Endopterygota</taxon>
        <taxon>Diptera</taxon>
        <taxon>Nematocera</taxon>
        <taxon>Culicoidea</taxon>
        <taxon>Culicidae</taxon>
        <taxon>Anophelinae</taxon>
        <taxon>Anopheles</taxon>
    </lineage>
</organism>
<sequence>MTPVSGSMRNFFALPRLGVVALLLLAALLVVAALQVVGVRRRLPIQQSVYLDHVLVRSARRFDAEMAIRITADDFEALDLTVYSLVLIVDLHDAEDAGVRVLQDVWQRPYENIRRKQIHLQHLYLDARLAGLIPARRTDAPVVGHDRQLVQRPFGKPERSRERNNTGRRMHRKLFRLLQDAVVDLTVQPQVRIFGHHVQDTLVEWRILGNGHRILGRIEQWTKIVCVQHPDIDHRIRFVLDAAFALTPCTGCLHLQPVAVALLPVQHDVVRAQPDREKDKVTDQPLFRLEELVLIARHDLVLDLELGRHVDAHPVLVRWLDRVRLDDAVLRYRDVVDGVRKVKAVLWTATAVDRRRRRRSRVAFGERTL</sequence>
<evidence type="ECO:0000313" key="1">
    <source>
        <dbReference type="EMBL" id="MBW72663.1"/>
    </source>
</evidence>
<proteinExistence type="predicted"/>
<protein>
    <submittedName>
        <fullName evidence="1">Putative secreted protein</fullName>
    </submittedName>
</protein>